<dbReference type="PANTHER" id="PTHR20908:SF1">
    <property type="entry name" value="LD15586P"/>
    <property type="match status" value="1"/>
</dbReference>
<dbReference type="GO" id="GO:0017171">
    <property type="term" value="F:serine hydrolase activity"/>
    <property type="evidence" value="ECO:0007669"/>
    <property type="project" value="TreeGrafter"/>
</dbReference>
<name>A0A8S4QPD7_9NEOP</name>
<reference evidence="1" key="1">
    <citation type="submission" date="2022-03" db="EMBL/GenBank/DDBJ databases">
        <authorList>
            <person name="Lindestad O."/>
        </authorList>
    </citation>
    <scope>NUCLEOTIDE SEQUENCE</scope>
</reference>
<keyword evidence="2" id="KW-1185">Reference proteome</keyword>
<dbReference type="OrthoDB" id="77878at2759"/>
<accession>A0A8S4QPD7</accession>
<dbReference type="EMBL" id="CAKXAJ010012410">
    <property type="protein sequence ID" value="CAH2215693.1"/>
    <property type="molecule type" value="Genomic_DNA"/>
</dbReference>
<dbReference type="SUPFAM" id="SSF53474">
    <property type="entry name" value="alpha/beta-Hydrolases"/>
    <property type="match status" value="1"/>
</dbReference>
<dbReference type="InterPro" id="IPR029058">
    <property type="entry name" value="AB_hydrolase_fold"/>
</dbReference>
<dbReference type="InterPro" id="IPR008547">
    <property type="entry name" value="DUF829_TMEM53"/>
</dbReference>
<dbReference type="Pfam" id="PF05705">
    <property type="entry name" value="DUF829"/>
    <property type="match status" value="1"/>
</dbReference>
<evidence type="ECO:0000313" key="2">
    <source>
        <dbReference type="Proteomes" id="UP000838756"/>
    </source>
</evidence>
<protein>
    <submittedName>
        <fullName evidence="1">Jg23113 protein</fullName>
    </submittedName>
</protein>
<organism evidence="1 2">
    <name type="scientific">Pararge aegeria aegeria</name>
    <dbReference type="NCBI Taxonomy" id="348720"/>
    <lineage>
        <taxon>Eukaryota</taxon>
        <taxon>Metazoa</taxon>
        <taxon>Ecdysozoa</taxon>
        <taxon>Arthropoda</taxon>
        <taxon>Hexapoda</taxon>
        <taxon>Insecta</taxon>
        <taxon>Pterygota</taxon>
        <taxon>Neoptera</taxon>
        <taxon>Endopterygota</taxon>
        <taxon>Lepidoptera</taxon>
        <taxon>Glossata</taxon>
        <taxon>Ditrysia</taxon>
        <taxon>Papilionoidea</taxon>
        <taxon>Nymphalidae</taxon>
        <taxon>Satyrinae</taxon>
        <taxon>Satyrini</taxon>
        <taxon>Parargina</taxon>
        <taxon>Pararge</taxon>
    </lineage>
</organism>
<sequence length="273" mass="31275">MATKPMSYMYAVCYKTPAVLINGNTRMSQSRTLPRKLCSRDAHTQHINKNLLYISSDKINIHADLKTMKLTKQTNKPMCIMLNWLLATENQVMKYANIYLDEGFDVLRVTCEPWQLLWPRKGAKVIARDLLQLMYANDTSYMVHGFSVGGYVWSEAMVHALTDKEKYQPVLNRVEAQVWDSVADITEVTVGVPLAIFPRNKPAQKITKTIMATYLKALYNVCTVHYERACETYYATPCRAPALFLLSSSDPVGHERRIRRARDLWLQMGIEVG</sequence>
<proteinExistence type="predicted"/>
<dbReference type="PANTHER" id="PTHR20908">
    <property type="entry name" value="LD15586P"/>
    <property type="match status" value="1"/>
</dbReference>
<dbReference type="Proteomes" id="UP000838756">
    <property type="component" value="Unassembled WGS sequence"/>
</dbReference>
<gene>
    <name evidence="1" type="primary">jg23113</name>
    <name evidence="1" type="ORF">PAEG_LOCUS3779</name>
</gene>
<evidence type="ECO:0000313" key="1">
    <source>
        <dbReference type="EMBL" id="CAH2215693.1"/>
    </source>
</evidence>
<comment type="caution">
    <text evidence="1">The sequence shown here is derived from an EMBL/GenBank/DDBJ whole genome shotgun (WGS) entry which is preliminary data.</text>
</comment>
<dbReference type="AlphaFoldDB" id="A0A8S4QPD7"/>